<dbReference type="OrthoDB" id="1955171at2"/>
<dbReference type="PATRIC" id="fig|1397.4.peg.1539"/>
<gene>
    <name evidence="1" type="ORF">ABW02_16695</name>
</gene>
<dbReference type="Proteomes" id="UP000036045">
    <property type="component" value="Unassembled WGS sequence"/>
</dbReference>
<dbReference type="AlphaFoldDB" id="A0A0J1L823"/>
<dbReference type="GeneID" id="56349642"/>
<keyword evidence="2" id="KW-1185">Reference proteome</keyword>
<accession>A0A0J1L823</accession>
<organism evidence="1 2">
    <name type="scientific">Niallia circulans</name>
    <name type="common">Bacillus circulans</name>
    <dbReference type="NCBI Taxonomy" id="1397"/>
    <lineage>
        <taxon>Bacteria</taxon>
        <taxon>Bacillati</taxon>
        <taxon>Bacillota</taxon>
        <taxon>Bacilli</taxon>
        <taxon>Bacillales</taxon>
        <taxon>Bacillaceae</taxon>
        <taxon>Niallia</taxon>
    </lineage>
</organism>
<dbReference type="RefSeq" id="WP_047943415.1">
    <property type="nucleotide sequence ID" value="NZ_CP053989.1"/>
</dbReference>
<dbReference type="EMBL" id="LDPH01000018">
    <property type="protein sequence ID" value="KLV25075.1"/>
    <property type="molecule type" value="Genomic_DNA"/>
</dbReference>
<proteinExistence type="predicted"/>
<reference evidence="1 2" key="1">
    <citation type="submission" date="2015-05" db="EMBL/GenBank/DDBJ databases">
        <title>Whole genome sequence and identification of bacterial endophytes from Costus igneus.</title>
        <authorList>
            <person name="Lee Y.P."/>
            <person name="Gan H.M."/>
            <person name="Eng W."/>
            <person name="Wheatley M.S."/>
            <person name="Caraballo A."/>
            <person name="Polter S."/>
            <person name="Savka M.A."/>
            <person name="Hudson A.O."/>
        </authorList>
    </citation>
    <scope>NUCLEOTIDE SEQUENCE [LARGE SCALE GENOMIC DNA]</scope>
    <source>
        <strain evidence="1 2">RIT379</strain>
    </source>
</reference>
<dbReference type="Pfam" id="PF14169">
    <property type="entry name" value="YdjO"/>
    <property type="match status" value="1"/>
</dbReference>
<evidence type="ECO:0000313" key="2">
    <source>
        <dbReference type="Proteomes" id="UP000036045"/>
    </source>
</evidence>
<protein>
    <submittedName>
        <fullName evidence="1">Uncharacterized protein</fullName>
    </submittedName>
</protein>
<dbReference type="InterPro" id="IPR025916">
    <property type="entry name" value="YdjO"/>
</dbReference>
<name>A0A0J1L823_NIACI</name>
<comment type="caution">
    <text evidence="1">The sequence shown here is derived from an EMBL/GenBank/DDBJ whole genome shotgun (WGS) entry which is preliminary data.</text>
</comment>
<evidence type="ECO:0000313" key="1">
    <source>
        <dbReference type="EMBL" id="KLV25075.1"/>
    </source>
</evidence>
<sequence length="61" mass="7012">MFFNRKGAEEKPEEVLMSMEVYACNSCNGWMRKDYATDDLLCPLCGDQTTAEMRELPQISN</sequence>